<dbReference type="PANTHER" id="PTHR30055:SF148">
    <property type="entry name" value="TETR-FAMILY TRANSCRIPTIONAL REGULATOR"/>
    <property type="match status" value="1"/>
</dbReference>
<dbReference type="Proteomes" id="UP000466794">
    <property type="component" value="Unassembled WGS sequence"/>
</dbReference>
<evidence type="ECO:0000256" key="2">
    <source>
        <dbReference type="ARBA" id="ARBA00023125"/>
    </source>
</evidence>
<dbReference type="Pfam" id="PF00440">
    <property type="entry name" value="TetR_N"/>
    <property type="match status" value="1"/>
</dbReference>
<reference evidence="6 7" key="1">
    <citation type="submission" date="2019-12" db="EMBL/GenBank/DDBJ databases">
        <title>Nocardia sp. nov. ET3-3 isolated from soil.</title>
        <authorList>
            <person name="Kanchanasin P."/>
            <person name="Tanasupawat S."/>
            <person name="Yuki M."/>
            <person name="Kudo T."/>
        </authorList>
    </citation>
    <scope>NUCLEOTIDE SEQUENCE [LARGE SCALE GENOMIC DNA]</scope>
    <source>
        <strain evidence="6 7">ET3-3</strain>
    </source>
</reference>
<evidence type="ECO:0000313" key="6">
    <source>
        <dbReference type="EMBL" id="MVU80408.1"/>
    </source>
</evidence>
<keyword evidence="7" id="KW-1185">Reference proteome</keyword>
<proteinExistence type="predicted"/>
<dbReference type="PROSITE" id="PS50977">
    <property type="entry name" value="HTH_TETR_2"/>
    <property type="match status" value="1"/>
</dbReference>
<keyword evidence="2 4" id="KW-0238">DNA-binding</keyword>
<evidence type="ECO:0000313" key="7">
    <source>
        <dbReference type="Proteomes" id="UP000466794"/>
    </source>
</evidence>
<dbReference type="InterPro" id="IPR023772">
    <property type="entry name" value="DNA-bd_HTH_TetR-type_CS"/>
</dbReference>
<dbReference type="InterPro" id="IPR050109">
    <property type="entry name" value="HTH-type_TetR-like_transc_reg"/>
</dbReference>
<dbReference type="EMBL" id="WRPP01000005">
    <property type="protein sequence ID" value="MVU80408.1"/>
    <property type="molecule type" value="Genomic_DNA"/>
</dbReference>
<dbReference type="Gene3D" id="1.10.357.10">
    <property type="entry name" value="Tetracycline Repressor, domain 2"/>
    <property type="match status" value="1"/>
</dbReference>
<sequence>MRAGGRTARVRTAVLEAALHELAAGGYAALSIERIAERSGVHKTTIYRRWQSKEAVLAEAVGDLVESLFPIQVTGEIDRDLRVFARALVDLLTSDAPLVVGAVRALFSDAAHDPRIAELKRELYARRYDEARAIVQAAIDRSELPPDTDTRELIGLITAPIYYRFLVTQEPLDHAVADRTAATALIAVRAGACRLG</sequence>
<dbReference type="GO" id="GO:0000976">
    <property type="term" value="F:transcription cis-regulatory region binding"/>
    <property type="evidence" value="ECO:0007669"/>
    <property type="project" value="TreeGrafter"/>
</dbReference>
<dbReference type="SUPFAM" id="SSF48498">
    <property type="entry name" value="Tetracyclin repressor-like, C-terminal domain"/>
    <property type="match status" value="1"/>
</dbReference>
<dbReference type="InterPro" id="IPR009057">
    <property type="entry name" value="Homeodomain-like_sf"/>
</dbReference>
<feature type="domain" description="HTH tetR-type" evidence="5">
    <location>
        <begin position="8"/>
        <end position="68"/>
    </location>
</feature>
<accession>A0A7K1V2R0</accession>
<gene>
    <name evidence="6" type="ORF">GPX89_24555</name>
</gene>
<dbReference type="InterPro" id="IPR001647">
    <property type="entry name" value="HTH_TetR"/>
</dbReference>
<dbReference type="GO" id="GO:0003700">
    <property type="term" value="F:DNA-binding transcription factor activity"/>
    <property type="evidence" value="ECO:0007669"/>
    <property type="project" value="TreeGrafter"/>
</dbReference>
<protein>
    <submittedName>
        <fullName evidence="6">TetR family transcriptional regulator</fullName>
    </submittedName>
</protein>
<organism evidence="6 7">
    <name type="scientific">Nocardia terrae</name>
    <dbReference type="NCBI Taxonomy" id="2675851"/>
    <lineage>
        <taxon>Bacteria</taxon>
        <taxon>Bacillati</taxon>
        <taxon>Actinomycetota</taxon>
        <taxon>Actinomycetes</taxon>
        <taxon>Mycobacteriales</taxon>
        <taxon>Nocardiaceae</taxon>
        <taxon>Nocardia</taxon>
    </lineage>
</organism>
<dbReference type="Pfam" id="PF16859">
    <property type="entry name" value="TetR_C_11"/>
    <property type="match status" value="1"/>
</dbReference>
<evidence type="ECO:0000256" key="3">
    <source>
        <dbReference type="ARBA" id="ARBA00023163"/>
    </source>
</evidence>
<keyword evidence="1" id="KW-0805">Transcription regulation</keyword>
<evidence type="ECO:0000259" key="5">
    <source>
        <dbReference type="PROSITE" id="PS50977"/>
    </source>
</evidence>
<name>A0A7K1V2R0_9NOCA</name>
<dbReference type="Gene3D" id="1.10.10.60">
    <property type="entry name" value="Homeodomain-like"/>
    <property type="match status" value="1"/>
</dbReference>
<dbReference type="PRINTS" id="PR00455">
    <property type="entry name" value="HTHTETR"/>
</dbReference>
<comment type="caution">
    <text evidence="6">The sequence shown here is derived from an EMBL/GenBank/DDBJ whole genome shotgun (WGS) entry which is preliminary data.</text>
</comment>
<evidence type="ECO:0000256" key="1">
    <source>
        <dbReference type="ARBA" id="ARBA00023015"/>
    </source>
</evidence>
<dbReference type="InterPro" id="IPR011075">
    <property type="entry name" value="TetR_C"/>
</dbReference>
<dbReference type="SUPFAM" id="SSF46689">
    <property type="entry name" value="Homeodomain-like"/>
    <property type="match status" value="1"/>
</dbReference>
<keyword evidence="3" id="KW-0804">Transcription</keyword>
<dbReference type="PROSITE" id="PS01081">
    <property type="entry name" value="HTH_TETR_1"/>
    <property type="match status" value="1"/>
</dbReference>
<evidence type="ECO:0000256" key="4">
    <source>
        <dbReference type="PROSITE-ProRule" id="PRU00335"/>
    </source>
</evidence>
<dbReference type="InterPro" id="IPR036271">
    <property type="entry name" value="Tet_transcr_reg_TetR-rel_C_sf"/>
</dbReference>
<feature type="DNA-binding region" description="H-T-H motif" evidence="4">
    <location>
        <begin position="31"/>
        <end position="50"/>
    </location>
</feature>
<dbReference type="PANTHER" id="PTHR30055">
    <property type="entry name" value="HTH-TYPE TRANSCRIPTIONAL REGULATOR RUTR"/>
    <property type="match status" value="1"/>
</dbReference>
<dbReference type="AlphaFoldDB" id="A0A7K1V2R0"/>